<comment type="similarity">
    <text evidence="6">Belongs to the glycosyl hydrolase 24 family.</text>
</comment>
<accession>A0A3B0MJC2</accession>
<dbReference type="InterPro" id="IPR023346">
    <property type="entry name" value="Lysozyme-like_dom_sf"/>
</dbReference>
<dbReference type="GO" id="GO:0003796">
    <property type="term" value="F:lysozyme activity"/>
    <property type="evidence" value="ECO:0007669"/>
    <property type="project" value="UniProtKB-EC"/>
</dbReference>
<dbReference type="EMBL" id="UFQR01000001">
    <property type="protein sequence ID" value="SSW94486.1"/>
    <property type="molecule type" value="Genomic_DNA"/>
</dbReference>
<gene>
    <name evidence="8" type="primary">rrrD_1</name>
    <name evidence="8" type="ORF">ARTV_0001</name>
</gene>
<dbReference type="InterPro" id="IPR034690">
    <property type="entry name" value="Endolysin_T4_type"/>
</dbReference>
<evidence type="ECO:0000313" key="8">
    <source>
        <dbReference type="EMBL" id="SSW94486.1"/>
    </source>
</evidence>
<feature type="transmembrane region" description="Helical" evidence="7">
    <location>
        <begin position="28"/>
        <end position="47"/>
    </location>
</feature>
<dbReference type="InterPro" id="IPR043688">
    <property type="entry name" value="SAR_endolysin-like"/>
</dbReference>
<dbReference type="EC" id="3.2.1.17" evidence="6"/>
<dbReference type="SUPFAM" id="SSF53955">
    <property type="entry name" value="Lysozyme-like"/>
    <property type="match status" value="1"/>
</dbReference>
<dbReference type="InterPro" id="IPR023347">
    <property type="entry name" value="Lysozyme_dom_sf"/>
</dbReference>
<sequence precursor="true">MSEKYSTPTAYLWGVMTTVLGFFTLEQWVAVVGIVCTIATFLINVYYRKKEYKLKERQYENTEKILMATGGSALFLASSMITHFEGLRLKPYFDGGGVLSVCYGHTGNDIKRNRTYTKEDCDKWLDDDLKAVKRYVDSLIKVNINTLTQAALYSFAYNVGVGNFAKSTLLKKLNPNDQKGACDEMKRWVYVDGRKWKGLMTRREIESVICYGDLTHLP</sequence>
<proteinExistence type="inferred from homology"/>
<keyword evidence="7" id="KW-0812">Transmembrane</keyword>
<dbReference type="GO" id="GO:0042742">
    <property type="term" value="P:defense response to bacterium"/>
    <property type="evidence" value="ECO:0007669"/>
    <property type="project" value="UniProtKB-KW"/>
</dbReference>
<keyword evidence="3 6" id="KW-0081">Bacteriolytic enzyme</keyword>
<evidence type="ECO:0000256" key="2">
    <source>
        <dbReference type="ARBA" id="ARBA00022529"/>
    </source>
</evidence>
<keyword evidence="5 6" id="KW-0326">Glycosidase</keyword>
<keyword evidence="7" id="KW-1133">Transmembrane helix</keyword>
<keyword evidence="7" id="KW-0472">Membrane</keyword>
<name>A0A3B0MJC2_9GAMM</name>
<protein>
    <recommendedName>
        <fullName evidence="6">Lysozyme</fullName>
        <ecNumber evidence="6">3.2.1.17</ecNumber>
    </recommendedName>
</protein>
<dbReference type="GO" id="GO:0009253">
    <property type="term" value="P:peptidoglycan catabolic process"/>
    <property type="evidence" value="ECO:0007669"/>
    <property type="project" value="InterPro"/>
</dbReference>
<dbReference type="HAMAP" id="MF_04136">
    <property type="entry name" value="SAR_ENDOLYSIN"/>
    <property type="match status" value="1"/>
</dbReference>
<dbReference type="AlphaFoldDB" id="A0A3B0MJC2"/>
<dbReference type="CDD" id="cd16900">
    <property type="entry name" value="endolysin_R21-like"/>
    <property type="match status" value="1"/>
</dbReference>
<comment type="catalytic activity">
    <reaction evidence="1 6">
        <text>Hydrolysis of (1-&gt;4)-beta-linkages between N-acetylmuramic acid and N-acetyl-D-glucosamine residues in a peptidoglycan and between N-acetyl-D-glucosamine residues in chitodextrins.</text>
        <dbReference type="EC" id="3.2.1.17"/>
    </reaction>
</comment>
<dbReference type="Pfam" id="PF16080">
    <property type="entry name" value="Phage_holin_2_3"/>
    <property type="match status" value="1"/>
</dbReference>
<evidence type="ECO:0000256" key="4">
    <source>
        <dbReference type="ARBA" id="ARBA00022801"/>
    </source>
</evidence>
<reference evidence="8" key="1">
    <citation type="submission" date="2018-04" db="EMBL/GenBank/DDBJ databases">
        <authorList>
            <person name="Go L.Y."/>
            <person name="Mitchell J.A."/>
        </authorList>
    </citation>
    <scope>NUCLEOTIDE SEQUENCE</scope>
    <source>
        <strain evidence="8">ARTV</strain>
    </source>
</reference>
<organism evidence="8">
    <name type="scientific">Arsenophonus endosymbiont of Trialeurodes vaporariorum</name>
    <dbReference type="NCBI Taxonomy" id="235567"/>
    <lineage>
        <taxon>Bacteria</taxon>
        <taxon>Pseudomonadati</taxon>
        <taxon>Pseudomonadota</taxon>
        <taxon>Gammaproteobacteria</taxon>
        <taxon>Enterobacterales</taxon>
        <taxon>Morganellaceae</taxon>
        <taxon>Arsenophonus</taxon>
    </lineage>
</organism>
<dbReference type="PANTHER" id="PTHR38107:SF3">
    <property type="entry name" value="LYSOZYME RRRD-RELATED"/>
    <property type="match status" value="1"/>
</dbReference>
<dbReference type="PANTHER" id="PTHR38107">
    <property type="match status" value="1"/>
</dbReference>
<evidence type="ECO:0000256" key="5">
    <source>
        <dbReference type="ARBA" id="ARBA00023295"/>
    </source>
</evidence>
<dbReference type="InterPro" id="IPR032118">
    <property type="entry name" value="Phage_holin_HP1"/>
</dbReference>
<evidence type="ECO:0000256" key="3">
    <source>
        <dbReference type="ARBA" id="ARBA00022638"/>
    </source>
</evidence>
<dbReference type="Pfam" id="PF00959">
    <property type="entry name" value="Phage_lysozyme"/>
    <property type="match status" value="1"/>
</dbReference>
<dbReference type="GO" id="GO:0031640">
    <property type="term" value="P:killing of cells of another organism"/>
    <property type="evidence" value="ECO:0007669"/>
    <property type="project" value="UniProtKB-KW"/>
</dbReference>
<dbReference type="HAMAP" id="MF_04110">
    <property type="entry name" value="ENDOLYSIN_T4"/>
    <property type="match status" value="1"/>
</dbReference>
<dbReference type="InterPro" id="IPR002196">
    <property type="entry name" value="Glyco_hydro_24"/>
</dbReference>
<evidence type="ECO:0000256" key="7">
    <source>
        <dbReference type="SAM" id="Phobius"/>
    </source>
</evidence>
<keyword evidence="4 6" id="KW-0378">Hydrolase</keyword>
<keyword evidence="2 6" id="KW-0929">Antimicrobial</keyword>
<evidence type="ECO:0000256" key="1">
    <source>
        <dbReference type="ARBA" id="ARBA00000632"/>
    </source>
</evidence>
<dbReference type="GO" id="GO:0016998">
    <property type="term" value="P:cell wall macromolecule catabolic process"/>
    <property type="evidence" value="ECO:0007669"/>
    <property type="project" value="InterPro"/>
</dbReference>
<evidence type="ECO:0000256" key="6">
    <source>
        <dbReference type="RuleBase" id="RU003788"/>
    </source>
</evidence>
<dbReference type="Gene3D" id="1.10.530.40">
    <property type="match status" value="1"/>
</dbReference>
<dbReference type="InterPro" id="IPR051018">
    <property type="entry name" value="Bacteriophage_GH24"/>
</dbReference>